<protein>
    <submittedName>
        <fullName evidence="1">Uncharacterized protein</fullName>
    </submittedName>
</protein>
<comment type="caution">
    <text evidence="1">The sequence shown here is derived from an EMBL/GenBank/DDBJ whole genome shotgun (WGS) entry which is preliminary data.</text>
</comment>
<dbReference type="EMBL" id="JAJGNA010000001">
    <property type="protein sequence ID" value="MCC4307123.1"/>
    <property type="molecule type" value="Genomic_DNA"/>
</dbReference>
<reference evidence="1" key="1">
    <citation type="submission" date="2021-10" db="EMBL/GenBank/DDBJ databases">
        <title>The diversity and Nitrogen Metabolism of Culturable Nitrate-Utilizing Bacteria Within the Oxygen Minimum Zone of the Changjiang (Yangtze River)Estuary.</title>
        <authorList>
            <person name="Zhang D."/>
            <person name="Zheng J."/>
            <person name="Liu S."/>
            <person name="He W."/>
        </authorList>
    </citation>
    <scope>NUCLEOTIDE SEQUENCE</scope>
    <source>
        <strain evidence="1">FXH-223</strain>
    </source>
</reference>
<accession>A0A9Q3ULB4</accession>
<gene>
    <name evidence="1" type="ORF">LL252_00950</name>
</gene>
<evidence type="ECO:0000313" key="2">
    <source>
        <dbReference type="Proteomes" id="UP001108027"/>
    </source>
</evidence>
<evidence type="ECO:0000313" key="1">
    <source>
        <dbReference type="EMBL" id="MCC4307123.1"/>
    </source>
</evidence>
<dbReference type="RefSeq" id="WP_228232287.1">
    <property type="nucleotide sequence ID" value="NZ_ARXL01000108.1"/>
</dbReference>
<proteinExistence type="predicted"/>
<dbReference type="AlphaFoldDB" id="A0A9Q3ULB4"/>
<sequence>MFASLQFISLPRQALHGLVVLLAACGGDHDHRPVDSPPPSDGAGAIAVDAQNAESLLGEVMFVTNLVALNVAYDLNMYSVVMPVSGCDNDGTVARESEPDGAGRVTAIHYESCRISLGPDTDLMLDGDLAFQYDSAAPASSFQVDATAFVSDLREDQSGTVYGNRTRLDGTLRMTPDPIAGLPFASVSDAGLTLAFEYLEEDQVVDVREWQLREFAVPFAVDLMTGGMGIGARGRLTLTGPDQPAGFVDLDTDPLLSTSMAACPDSGDLTVTGAQDSQVRLSVQHADEAVITTNGNARLVDCGDLLDLADPMAALVIAH</sequence>
<dbReference type="Proteomes" id="UP001108027">
    <property type="component" value="Unassembled WGS sequence"/>
</dbReference>
<name>A0A9Q3ULB4_9GAMM</name>
<keyword evidence="2" id="KW-1185">Reference proteome</keyword>
<organism evidence="1 2">
    <name type="scientific">Alloalcanivorax marinus</name>
    <dbReference type="NCBI Taxonomy" id="1177169"/>
    <lineage>
        <taxon>Bacteria</taxon>
        <taxon>Pseudomonadati</taxon>
        <taxon>Pseudomonadota</taxon>
        <taxon>Gammaproteobacteria</taxon>
        <taxon>Oceanospirillales</taxon>
        <taxon>Alcanivoracaceae</taxon>
        <taxon>Alloalcanivorax</taxon>
    </lineage>
</organism>